<proteinExistence type="predicted"/>
<keyword evidence="1" id="KW-1133">Transmembrane helix</keyword>
<evidence type="ECO:0000256" key="1">
    <source>
        <dbReference type="SAM" id="Phobius"/>
    </source>
</evidence>
<keyword evidence="1" id="KW-0472">Membrane</keyword>
<name>A0A9N9G608_FUNMO</name>
<feature type="transmembrane region" description="Helical" evidence="1">
    <location>
        <begin position="6"/>
        <end position="26"/>
    </location>
</feature>
<dbReference type="EMBL" id="CAJVPP010002013">
    <property type="protein sequence ID" value="CAG8583005.1"/>
    <property type="molecule type" value="Genomic_DNA"/>
</dbReference>
<accession>A0A9N9G608</accession>
<sequence>MQALHILMLAIAIFLFVEAFIFFYVVFDYKISGSTSQVTLPIFNLILIWLSQALAGGIIISEVPVSTIPSWLAIDQKVFRDPLDLSRSLKSSERTLAMRFRRKILTFENVESVVPDVPDTFPLTYVTLNGLARPMKHYPWLKFILHISEVLSTKKKSVDPVSNSTSKFWTSPK</sequence>
<dbReference type="Proteomes" id="UP000789375">
    <property type="component" value="Unassembled WGS sequence"/>
</dbReference>
<organism evidence="2 3">
    <name type="scientific">Funneliformis mosseae</name>
    <name type="common">Endomycorrhizal fungus</name>
    <name type="synonym">Glomus mosseae</name>
    <dbReference type="NCBI Taxonomy" id="27381"/>
    <lineage>
        <taxon>Eukaryota</taxon>
        <taxon>Fungi</taxon>
        <taxon>Fungi incertae sedis</taxon>
        <taxon>Mucoromycota</taxon>
        <taxon>Glomeromycotina</taxon>
        <taxon>Glomeromycetes</taxon>
        <taxon>Glomerales</taxon>
        <taxon>Glomeraceae</taxon>
        <taxon>Funneliformis</taxon>
    </lineage>
</organism>
<protein>
    <submittedName>
        <fullName evidence="2">8385_t:CDS:1</fullName>
    </submittedName>
</protein>
<evidence type="ECO:0000313" key="2">
    <source>
        <dbReference type="EMBL" id="CAG8583005.1"/>
    </source>
</evidence>
<gene>
    <name evidence="2" type="ORF">FMOSSE_LOCUS8043</name>
</gene>
<keyword evidence="1" id="KW-0812">Transmembrane</keyword>
<reference evidence="2" key="1">
    <citation type="submission" date="2021-06" db="EMBL/GenBank/DDBJ databases">
        <authorList>
            <person name="Kallberg Y."/>
            <person name="Tangrot J."/>
            <person name="Rosling A."/>
        </authorList>
    </citation>
    <scope>NUCLEOTIDE SEQUENCE</scope>
    <source>
        <strain evidence="2">87-6 pot B 2015</strain>
    </source>
</reference>
<evidence type="ECO:0000313" key="3">
    <source>
        <dbReference type="Proteomes" id="UP000789375"/>
    </source>
</evidence>
<comment type="caution">
    <text evidence="2">The sequence shown here is derived from an EMBL/GenBank/DDBJ whole genome shotgun (WGS) entry which is preliminary data.</text>
</comment>
<keyword evidence="3" id="KW-1185">Reference proteome</keyword>
<feature type="transmembrane region" description="Helical" evidence="1">
    <location>
        <begin position="38"/>
        <end position="60"/>
    </location>
</feature>
<dbReference type="AlphaFoldDB" id="A0A9N9G608"/>